<dbReference type="AlphaFoldDB" id="A0AAV2ZUS8"/>
<dbReference type="Pfam" id="PF17653">
    <property type="entry name" value="DUF5522"/>
    <property type="match status" value="1"/>
</dbReference>
<organism evidence="2 3">
    <name type="scientific">Pyxicephalus adspersus</name>
    <name type="common">African bullfrog</name>
    <dbReference type="NCBI Taxonomy" id="30357"/>
    <lineage>
        <taxon>Eukaryota</taxon>
        <taxon>Metazoa</taxon>
        <taxon>Chordata</taxon>
        <taxon>Craniata</taxon>
        <taxon>Vertebrata</taxon>
        <taxon>Euteleostomi</taxon>
        <taxon>Amphibia</taxon>
        <taxon>Batrachia</taxon>
        <taxon>Anura</taxon>
        <taxon>Neobatrachia</taxon>
        <taxon>Ranoidea</taxon>
        <taxon>Pyxicephalidae</taxon>
        <taxon>Pyxicephalinae</taxon>
        <taxon>Pyxicephalus</taxon>
    </lineage>
</organism>
<accession>A0AAV2ZUS8</accession>
<evidence type="ECO:0000313" key="2">
    <source>
        <dbReference type="EMBL" id="DBA18174.1"/>
    </source>
</evidence>
<dbReference type="EMBL" id="DYDO01000009">
    <property type="protein sequence ID" value="DBA18174.1"/>
    <property type="molecule type" value="Genomic_DNA"/>
</dbReference>
<gene>
    <name evidence="2" type="ORF">GDO54_016456</name>
</gene>
<dbReference type="PANTHER" id="PTHR21037">
    <property type="entry name" value="39S RIBOSOMAL PROTEIN L14, MITOCHONDRIAL"/>
    <property type="match status" value="1"/>
</dbReference>
<dbReference type="InterPro" id="IPR040807">
    <property type="entry name" value="DUF5522"/>
</dbReference>
<evidence type="ECO:0000256" key="1">
    <source>
        <dbReference type="SAM" id="MobiDB-lite"/>
    </source>
</evidence>
<sequence length="144" mass="15890">MIPRAGCVWRRFCRPLVVPPAPGSPLLPPSLSLLSRKLCLMPEPGDDTGAAQDTGRERQQDGPGPLREAELGAEVMRIVEAHEAACLAGQEGYLDPHTGYFVFTRTAHLRRGKCCGSACRHCPYGQENVKDSSRKKQFNSFFYT</sequence>
<evidence type="ECO:0000313" key="3">
    <source>
        <dbReference type="Proteomes" id="UP001181693"/>
    </source>
</evidence>
<dbReference type="PANTHER" id="PTHR21037:SF2">
    <property type="entry name" value="SIMILAR TO NOVEL PROTEIN"/>
    <property type="match status" value="1"/>
</dbReference>
<reference evidence="2" key="1">
    <citation type="thesis" date="2020" institute="ProQuest LLC" country="789 East Eisenhower Parkway, Ann Arbor, MI, USA">
        <title>Comparative Genomics and Chromosome Evolution.</title>
        <authorList>
            <person name="Mudd A.B."/>
        </authorList>
    </citation>
    <scope>NUCLEOTIDE SEQUENCE</scope>
    <source>
        <strain evidence="2">1538</strain>
        <tissue evidence="2">Blood</tissue>
    </source>
</reference>
<comment type="caution">
    <text evidence="2">The sequence shown here is derived from an EMBL/GenBank/DDBJ whole genome shotgun (WGS) entry which is preliminary data.</text>
</comment>
<feature type="region of interest" description="Disordered" evidence="1">
    <location>
        <begin position="44"/>
        <end position="66"/>
    </location>
</feature>
<protein>
    <submittedName>
        <fullName evidence="2">Uncharacterized protein</fullName>
    </submittedName>
</protein>
<name>A0AAV2ZUS8_PYXAD</name>
<dbReference type="Proteomes" id="UP001181693">
    <property type="component" value="Unassembled WGS sequence"/>
</dbReference>
<keyword evidence="3" id="KW-1185">Reference proteome</keyword>
<proteinExistence type="predicted"/>